<sequence>MSNTKSALPGLPGFDPDNLQPWMVQVVVSVSVLAAVFVGLRILSRKLKNQSLWWDDKMIIFSMAWNLLVVGFIFAMYSAGMGIHADKVEPSSIVMMAKWLVVAEVLYAWNLGWTKMALLLMYYRIFRLPYFKHMAWAVGGFVWAWVICITFLFIFICVPVQKLWYPDIPGRCINQVGTWIANALSTILTDLIILLMPIPQIWKLQLRKTEKIGLTFAFGLGLL</sequence>
<keyword evidence="2" id="KW-1185">Reference proteome</keyword>
<comment type="caution">
    <text evidence="1">The sequence shown here is derived from an EMBL/GenBank/DDBJ whole genome shotgun (WGS) entry which is preliminary data.</text>
</comment>
<gene>
    <name evidence="1" type="ORF">NQ176_g8609</name>
</gene>
<name>A0ACC1MSA0_9HYPO</name>
<dbReference type="EMBL" id="JANJQO010001722">
    <property type="protein sequence ID" value="KAJ2969542.1"/>
    <property type="molecule type" value="Genomic_DNA"/>
</dbReference>
<evidence type="ECO:0000313" key="1">
    <source>
        <dbReference type="EMBL" id="KAJ2969542.1"/>
    </source>
</evidence>
<organism evidence="1 2">
    <name type="scientific">Zarea fungicola</name>
    <dbReference type="NCBI Taxonomy" id="93591"/>
    <lineage>
        <taxon>Eukaryota</taxon>
        <taxon>Fungi</taxon>
        <taxon>Dikarya</taxon>
        <taxon>Ascomycota</taxon>
        <taxon>Pezizomycotina</taxon>
        <taxon>Sordariomycetes</taxon>
        <taxon>Hypocreomycetidae</taxon>
        <taxon>Hypocreales</taxon>
        <taxon>Cordycipitaceae</taxon>
        <taxon>Zarea</taxon>
    </lineage>
</organism>
<reference evidence="1" key="1">
    <citation type="submission" date="2022-08" db="EMBL/GenBank/DDBJ databases">
        <title>Genome Sequence of Lecanicillium fungicola.</title>
        <authorList>
            <person name="Buettner E."/>
        </authorList>
    </citation>
    <scope>NUCLEOTIDE SEQUENCE</scope>
    <source>
        <strain evidence="1">Babe33</strain>
    </source>
</reference>
<protein>
    <submittedName>
        <fullName evidence="1">Uncharacterized protein</fullName>
    </submittedName>
</protein>
<accession>A0ACC1MSA0</accession>
<proteinExistence type="predicted"/>
<dbReference type="Proteomes" id="UP001143910">
    <property type="component" value="Unassembled WGS sequence"/>
</dbReference>
<evidence type="ECO:0000313" key="2">
    <source>
        <dbReference type="Proteomes" id="UP001143910"/>
    </source>
</evidence>